<gene>
    <name evidence="15" type="ORF">ONB1V03_LOCUS17453</name>
</gene>
<dbReference type="GO" id="GO:0031418">
    <property type="term" value="F:L-ascorbic acid binding"/>
    <property type="evidence" value="ECO:0007669"/>
    <property type="project" value="UniProtKB-KW"/>
</dbReference>
<dbReference type="GO" id="GO:0004656">
    <property type="term" value="F:procollagen-proline 4-dioxygenase activity"/>
    <property type="evidence" value="ECO:0007669"/>
    <property type="project" value="UniProtKB-EC"/>
</dbReference>
<dbReference type="InterPro" id="IPR045054">
    <property type="entry name" value="P4HA-like"/>
</dbReference>
<dbReference type="Gene3D" id="2.60.120.620">
    <property type="entry name" value="q2cbj1_9rhob like domain"/>
    <property type="match status" value="1"/>
</dbReference>
<organism evidence="15">
    <name type="scientific">Oppiella nova</name>
    <dbReference type="NCBI Taxonomy" id="334625"/>
    <lineage>
        <taxon>Eukaryota</taxon>
        <taxon>Metazoa</taxon>
        <taxon>Ecdysozoa</taxon>
        <taxon>Arthropoda</taxon>
        <taxon>Chelicerata</taxon>
        <taxon>Arachnida</taxon>
        <taxon>Acari</taxon>
        <taxon>Acariformes</taxon>
        <taxon>Sarcoptiformes</taxon>
        <taxon>Oribatida</taxon>
        <taxon>Brachypylina</taxon>
        <taxon>Oppioidea</taxon>
        <taxon>Oppiidae</taxon>
        <taxon>Oppiella</taxon>
    </lineage>
</organism>
<dbReference type="PROSITE" id="PS51471">
    <property type="entry name" value="FE2OG_OXY"/>
    <property type="match status" value="1"/>
</dbReference>
<evidence type="ECO:0000256" key="5">
    <source>
        <dbReference type="ARBA" id="ARBA00012269"/>
    </source>
</evidence>
<dbReference type="InterPro" id="IPR059068">
    <property type="entry name" value="TPR_P4H"/>
</dbReference>
<evidence type="ECO:0000313" key="16">
    <source>
        <dbReference type="Proteomes" id="UP000728032"/>
    </source>
</evidence>
<keyword evidence="6" id="KW-0479">Metal-binding</keyword>
<accession>A0A7R9MKR9</accession>
<dbReference type="InterPro" id="IPR011990">
    <property type="entry name" value="TPR-like_helical_dom_sf"/>
</dbReference>
<feature type="domain" description="Fe2OG dioxygenase" evidence="14">
    <location>
        <begin position="141"/>
        <end position="251"/>
    </location>
</feature>
<dbReference type="Proteomes" id="UP000728032">
    <property type="component" value="Unassembled WGS sequence"/>
</dbReference>
<dbReference type="InterPro" id="IPR044862">
    <property type="entry name" value="Pro_4_hyd_alph_FE2OG_OXY"/>
</dbReference>
<evidence type="ECO:0000256" key="11">
    <source>
        <dbReference type="ARBA" id="ARBA00023004"/>
    </source>
</evidence>
<evidence type="ECO:0000256" key="6">
    <source>
        <dbReference type="ARBA" id="ARBA00022723"/>
    </source>
</evidence>
<feature type="non-terminal residue" evidence="15">
    <location>
        <position position="1"/>
    </location>
</feature>
<dbReference type="SUPFAM" id="SSF48452">
    <property type="entry name" value="TPR-like"/>
    <property type="match status" value="1"/>
</dbReference>
<evidence type="ECO:0000256" key="2">
    <source>
        <dbReference type="ARBA" id="ARBA00002035"/>
    </source>
</evidence>
<dbReference type="InterPro" id="IPR006620">
    <property type="entry name" value="Pro_4_hyd_alph"/>
</dbReference>
<evidence type="ECO:0000256" key="7">
    <source>
        <dbReference type="ARBA" id="ARBA00022824"/>
    </source>
</evidence>
<keyword evidence="13" id="KW-0802">TPR repeat</keyword>
<dbReference type="InterPro" id="IPR013547">
    <property type="entry name" value="P4H_N"/>
</dbReference>
<dbReference type="InterPro" id="IPR019734">
    <property type="entry name" value="TPR_rpt"/>
</dbReference>
<keyword evidence="9" id="KW-0223">Dioxygenase</keyword>
<evidence type="ECO:0000256" key="4">
    <source>
        <dbReference type="ARBA" id="ARBA00006511"/>
    </source>
</evidence>
<dbReference type="PANTHER" id="PTHR10869:SF244">
    <property type="entry name" value="PROLYL 4-HYDROXYLASE SUBUNIT ALPHA-2"/>
    <property type="match status" value="1"/>
</dbReference>
<evidence type="ECO:0000256" key="1">
    <source>
        <dbReference type="ARBA" id="ARBA00001961"/>
    </source>
</evidence>
<dbReference type="AlphaFoldDB" id="A0A7R9MKR9"/>
<keyword evidence="7" id="KW-0256">Endoplasmic reticulum</keyword>
<dbReference type="GO" id="GO:0005788">
    <property type="term" value="C:endoplasmic reticulum lumen"/>
    <property type="evidence" value="ECO:0007669"/>
    <property type="project" value="UniProtKB-SubCell"/>
</dbReference>
<dbReference type="EC" id="1.14.11.2" evidence="5"/>
<dbReference type="Gene3D" id="1.25.40.10">
    <property type="entry name" value="Tetratricopeptide repeat domain"/>
    <property type="match status" value="1"/>
</dbReference>
<evidence type="ECO:0000256" key="10">
    <source>
        <dbReference type="ARBA" id="ARBA00023002"/>
    </source>
</evidence>
<comment type="cofactor">
    <cofactor evidence="1">
        <name>L-ascorbate</name>
        <dbReference type="ChEBI" id="CHEBI:38290"/>
    </cofactor>
</comment>
<comment type="function">
    <text evidence="2">Catalyzes the post-translational formation of 4-hydroxyproline in -Xaa-Pro-Gly- sequences in collagens and other proteins.</text>
</comment>
<evidence type="ECO:0000313" key="15">
    <source>
        <dbReference type="EMBL" id="CAD7660891.1"/>
    </source>
</evidence>
<dbReference type="Pfam" id="PF13640">
    <property type="entry name" value="2OG-FeII_Oxy_3"/>
    <property type="match status" value="1"/>
</dbReference>
<keyword evidence="12" id="KW-0325">Glycoprotein</keyword>
<dbReference type="Gene3D" id="6.10.140.1460">
    <property type="match status" value="1"/>
</dbReference>
<dbReference type="OrthoDB" id="420380at2759"/>
<protein>
    <recommendedName>
        <fullName evidence="5">procollagen-proline 4-dioxygenase</fullName>
        <ecNumber evidence="5">1.14.11.2</ecNumber>
    </recommendedName>
</protein>
<dbReference type="EMBL" id="OC936472">
    <property type="protein sequence ID" value="CAD7660891.1"/>
    <property type="molecule type" value="Genomic_DNA"/>
</dbReference>
<evidence type="ECO:0000256" key="8">
    <source>
        <dbReference type="ARBA" id="ARBA00022896"/>
    </source>
</evidence>
<evidence type="ECO:0000259" key="14">
    <source>
        <dbReference type="PROSITE" id="PS51471"/>
    </source>
</evidence>
<proteinExistence type="inferred from homology"/>
<evidence type="ECO:0000256" key="9">
    <source>
        <dbReference type="ARBA" id="ARBA00022964"/>
    </source>
</evidence>
<name>A0A7R9MKR9_9ACAR</name>
<reference evidence="15" key="1">
    <citation type="submission" date="2020-11" db="EMBL/GenBank/DDBJ databases">
        <authorList>
            <person name="Tran Van P."/>
        </authorList>
    </citation>
    <scope>NUCLEOTIDE SEQUENCE</scope>
</reference>
<keyword evidence="10" id="KW-0560">Oxidoreductase</keyword>
<keyword evidence="8" id="KW-0847">Vitamin C</keyword>
<feature type="repeat" description="TPR" evidence="13">
    <location>
        <begin position="407"/>
        <end position="440"/>
    </location>
</feature>
<sequence length="461" mass="53760">DLSMDDTEVPVHNNIESQFTKQLCRGVSLLSEAMKSRLKCFHLNTSQIPFLRLTRIKVEEMHEKPQIVVIHQFLSDNEVEVMKLLAKPKLVRTSTINEQTKTHQIDRNRIAEGGWPKDWENSVVNTISQRIAHITGMDIRLAEEYQAIKYGVGGYYRPHYDVFVPWATQLDAKIYGDHLNRVATWINYLSDVDVGGATIFPHLNVTVWPEKGSALLWFNLFKSGIIDMTTLHGGCPVVIGTKWIATKWIPELGQNVLLEEINWIKDLNTYVSLEEQRLIKIRQLTDEFTRQNWVAMKDVDTYVGHPIDVYHLIKRFSVEWKQLEELLVSQKNVYQHYQDLILDHELTDAAKGMATLVDTYKLDIHSLVDGLIRKQSFVNKQYFNAIQWFNETIIRGVVHEMPTKMKTDLYKYLSMAYYKMGDTNQALLYMQHSIALNPYNEHNSNSVNQIFVELFWKKRKQ</sequence>
<evidence type="ECO:0000256" key="3">
    <source>
        <dbReference type="ARBA" id="ARBA00004319"/>
    </source>
</evidence>
<comment type="subcellular location">
    <subcellularLocation>
        <location evidence="3">Endoplasmic reticulum lumen</location>
    </subcellularLocation>
</comment>
<evidence type="ECO:0000256" key="12">
    <source>
        <dbReference type="ARBA" id="ARBA00023180"/>
    </source>
</evidence>
<dbReference type="PANTHER" id="PTHR10869">
    <property type="entry name" value="PROLYL 4-HYDROXYLASE ALPHA SUBUNIT"/>
    <property type="match status" value="1"/>
</dbReference>
<comment type="similarity">
    <text evidence="4">Belongs to the P4HA family.</text>
</comment>
<dbReference type="GO" id="GO:0005506">
    <property type="term" value="F:iron ion binding"/>
    <property type="evidence" value="ECO:0007669"/>
    <property type="project" value="InterPro"/>
</dbReference>
<keyword evidence="11" id="KW-0408">Iron</keyword>
<dbReference type="Pfam" id="PF23558">
    <property type="entry name" value="TPR_P4H"/>
    <property type="match status" value="1"/>
</dbReference>
<dbReference type="EMBL" id="CAJPVJ010021647">
    <property type="protein sequence ID" value="CAG2178027.1"/>
    <property type="molecule type" value="Genomic_DNA"/>
</dbReference>
<dbReference type="Pfam" id="PF08336">
    <property type="entry name" value="P4Ha_N"/>
    <property type="match status" value="1"/>
</dbReference>
<keyword evidence="16" id="KW-1185">Reference proteome</keyword>
<dbReference type="InterPro" id="IPR005123">
    <property type="entry name" value="Oxoglu/Fe-dep_dioxygenase_dom"/>
</dbReference>
<dbReference type="PROSITE" id="PS50005">
    <property type="entry name" value="TPR"/>
    <property type="match status" value="1"/>
</dbReference>
<dbReference type="SMART" id="SM00702">
    <property type="entry name" value="P4Hc"/>
    <property type="match status" value="1"/>
</dbReference>
<evidence type="ECO:0000256" key="13">
    <source>
        <dbReference type="PROSITE-ProRule" id="PRU00339"/>
    </source>
</evidence>